<sequence>MKRPTAAQIRAFNEVAATGSFSAAGRALGLSQPAITAQVKTLEESFAVRLFERTAHGSELTAVGHRLFHCTAAQRDVERDATEILLTARALEIGELSIAAGAPGPAMQQVARFRQRYPGIKIDISFGNWQEVVTAIRDRRADLGVLTAAPSGSEMYREPLLYQSLVALVPQSHPYAKRASLRLSDLAGQSLLFRSGRSQTQRELNLALRAQDLSLTPLLWLESREAVFEAAAQGLGIGFMFDAASRREGGIVRVPLSDIPQTFPEHVFCLRTKMGSPTINAFLETAGAHRCDGEDALQPSLNAKV</sequence>
<keyword evidence="4" id="KW-0804">Transcription</keyword>
<dbReference type="PANTHER" id="PTHR30419:SF30">
    <property type="entry name" value="LYSR FAMILY TRANSCRIPTIONAL REGULATOR"/>
    <property type="match status" value="1"/>
</dbReference>
<name>A0A1I6UWF3_9RHOB</name>
<organism evidence="6 7">
    <name type="scientific">Alloyangia pacifica</name>
    <dbReference type="NCBI Taxonomy" id="311180"/>
    <lineage>
        <taxon>Bacteria</taxon>
        <taxon>Pseudomonadati</taxon>
        <taxon>Pseudomonadota</taxon>
        <taxon>Alphaproteobacteria</taxon>
        <taxon>Rhodobacterales</taxon>
        <taxon>Roseobacteraceae</taxon>
        <taxon>Alloyangia</taxon>
    </lineage>
</organism>
<evidence type="ECO:0000313" key="7">
    <source>
        <dbReference type="Proteomes" id="UP000199392"/>
    </source>
</evidence>
<dbReference type="Proteomes" id="UP000199392">
    <property type="component" value="Unassembled WGS sequence"/>
</dbReference>
<feature type="domain" description="HTH lysR-type" evidence="5">
    <location>
        <begin position="4"/>
        <end position="61"/>
    </location>
</feature>
<evidence type="ECO:0000256" key="3">
    <source>
        <dbReference type="ARBA" id="ARBA00023125"/>
    </source>
</evidence>
<proteinExistence type="inferred from homology"/>
<dbReference type="PRINTS" id="PR00039">
    <property type="entry name" value="HTHLYSR"/>
</dbReference>
<dbReference type="PANTHER" id="PTHR30419">
    <property type="entry name" value="HTH-TYPE TRANSCRIPTIONAL REGULATOR YBHD"/>
    <property type="match status" value="1"/>
</dbReference>
<dbReference type="GO" id="GO:0003677">
    <property type="term" value="F:DNA binding"/>
    <property type="evidence" value="ECO:0007669"/>
    <property type="project" value="UniProtKB-KW"/>
</dbReference>
<dbReference type="InterPro" id="IPR036388">
    <property type="entry name" value="WH-like_DNA-bd_sf"/>
</dbReference>
<protein>
    <submittedName>
        <fullName evidence="6">Transcriptional regulator, LysR family</fullName>
    </submittedName>
</protein>
<dbReference type="RefSeq" id="WP_092429261.1">
    <property type="nucleotide sequence ID" value="NZ_FNCL01000014.1"/>
</dbReference>
<evidence type="ECO:0000256" key="2">
    <source>
        <dbReference type="ARBA" id="ARBA00023015"/>
    </source>
</evidence>
<dbReference type="STRING" id="311180.SAMN04488050_10959"/>
<gene>
    <name evidence="6" type="ORF">SAMN04488050_10959</name>
</gene>
<dbReference type="GO" id="GO:0003700">
    <property type="term" value="F:DNA-binding transcription factor activity"/>
    <property type="evidence" value="ECO:0007669"/>
    <property type="project" value="InterPro"/>
</dbReference>
<dbReference type="InterPro" id="IPR050950">
    <property type="entry name" value="HTH-type_LysR_regulators"/>
</dbReference>
<dbReference type="Pfam" id="PF00126">
    <property type="entry name" value="HTH_1"/>
    <property type="match status" value="1"/>
</dbReference>
<accession>A0A1I6UWF3</accession>
<dbReference type="PROSITE" id="PS50931">
    <property type="entry name" value="HTH_LYSR"/>
    <property type="match status" value="1"/>
</dbReference>
<evidence type="ECO:0000256" key="1">
    <source>
        <dbReference type="ARBA" id="ARBA00009437"/>
    </source>
</evidence>
<dbReference type="Pfam" id="PF03466">
    <property type="entry name" value="LysR_substrate"/>
    <property type="match status" value="1"/>
</dbReference>
<dbReference type="CDD" id="cd05466">
    <property type="entry name" value="PBP2_LTTR_substrate"/>
    <property type="match status" value="1"/>
</dbReference>
<dbReference type="InterPro" id="IPR005119">
    <property type="entry name" value="LysR_subst-bd"/>
</dbReference>
<keyword evidence="3" id="KW-0238">DNA-binding</keyword>
<evidence type="ECO:0000256" key="4">
    <source>
        <dbReference type="ARBA" id="ARBA00023163"/>
    </source>
</evidence>
<keyword evidence="7" id="KW-1185">Reference proteome</keyword>
<dbReference type="InterPro" id="IPR000847">
    <property type="entry name" value="LysR_HTH_N"/>
</dbReference>
<evidence type="ECO:0000259" key="5">
    <source>
        <dbReference type="PROSITE" id="PS50931"/>
    </source>
</evidence>
<dbReference type="OrthoDB" id="9803030at2"/>
<dbReference type="GO" id="GO:0005829">
    <property type="term" value="C:cytosol"/>
    <property type="evidence" value="ECO:0007669"/>
    <property type="project" value="TreeGrafter"/>
</dbReference>
<dbReference type="Gene3D" id="3.40.190.290">
    <property type="match status" value="1"/>
</dbReference>
<evidence type="ECO:0000313" key="6">
    <source>
        <dbReference type="EMBL" id="SFT05704.1"/>
    </source>
</evidence>
<dbReference type="SUPFAM" id="SSF53850">
    <property type="entry name" value="Periplasmic binding protein-like II"/>
    <property type="match status" value="1"/>
</dbReference>
<dbReference type="InterPro" id="IPR036390">
    <property type="entry name" value="WH_DNA-bd_sf"/>
</dbReference>
<dbReference type="Gene3D" id="1.10.10.10">
    <property type="entry name" value="Winged helix-like DNA-binding domain superfamily/Winged helix DNA-binding domain"/>
    <property type="match status" value="1"/>
</dbReference>
<dbReference type="SUPFAM" id="SSF46785">
    <property type="entry name" value="Winged helix' DNA-binding domain"/>
    <property type="match status" value="1"/>
</dbReference>
<dbReference type="EMBL" id="FOZW01000009">
    <property type="protein sequence ID" value="SFT05704.1"/>
    <property type="molecule type" value="Genomic_DNA"/>
</dbReference>
<dbReference type="AlphaFoldDB" id="A0A1I6UWF3"/>
<keyword evidence="2" id="KW-0805">Transcription regulation</keyword>
<comment type="similarity">
    <text evidence="1">Belongs to the LysR transcriptional regulatory family.</text>
</comment>
<reference evidence="7" key="1">
    <citation type="submission" date="2016-10" db="EMBL/GenBank/DDBJ databases">
        <authorList>
            <person name="Varghese N."/>
            <person name="Submissions S."/>
        </authorList>
    </citation>
    <scope>NUCLEOTIDE SEQUENCE [LARGE SCALE GENOMIC DNA]</scope>
    <source>
        <strain evidence="7">DSM 26894</strain>
    </source>
</reference>